<dbReference type="InterPro" id="IPR012675">
    <property type="entry name" value="Beta-grasp_dom_sf"/>
</dbReference>
<feature type="domain" description="FAD-binding FR-type" evidence="5">
    <location>
        <begin position="94"/>
        <end position="199"/>
    </location>
</feature>
<comment type="cofactor">
    <cofactor evidence="3">
        <name>[2Fe-2S] cluster</name>
        <dbReference type="ChEBI" id="CHEBI:190135"/>
    </cofactor>
</comment>
<keyword evidence="2" id="KW-0001">2Fe-2S</keyword>
<evidence type="ECO:0008006" key="8">
    <source>
        <dbReference type="Google" id="ProtNLM"/>
    </source>
</evidence>
<dbReference type="InterPro" id="IPR001041">
    <property type="entry name" value="2Fe-2S_ferredoxin-type"/>
</dbReference>
<dbReference type="InterPro" id="IPR036010">
    <property type="entry name" value="2Fe-2S_ferredoxin-like_sf"/>
</dbReference>
<dbReference type="InterPro" id="IPR017938">
    <property type="entry name" value="Riboflavin_synthase-like_b-brl"/>
</dbReference>
<evidence type="ECO:0000256" key="2">
    <source>
        <dbReference type="ARBA" id="ARBA00022714"/>
    </source>
</evidence>
<evidence type="ECO:0000256" key="3">
    <source>
        <dbReference type="ARBA" id="ARBA00034078"/>
    </source>
</evidence>
<dbReference type="Gene3D" id="3.10.20.30">
    <property type="match status" value="1"/>
</dbReference>
<gene>
    <name evidence="6" type="ORF">BHC46_01860</name>
</gene>
<accession>A0A2N9XM06</accession>
<dbReference type="PROSITE" id="PS51384">
    <property type="entry name" value="FAD_FR"/>
    <property type="match status" value="1"/>
</dbReference>
<keyword evidence="2" id="KW-0408">Iron</keyword>
<dbReference type="PRINTS" id="PR00410">
    <property type="entry name" value="PHEHYDRXLASE"/>
</dbReference>
<dbReference type="SUPFAM" id="SSF63380">
    <property type="entry name" value="Riboflavin synthase domain-like"/>
    <property type="match status" value="1"/>
</dbReference>
<dbReference type="EMBL" id="MEIP01000010">
    <property type="protein sequence ID" value="PIT49361.1"/>
    <property type="molecule type" value="Genomic_DNA"/>
</dbReference>
<dbReference type="InterPro" id="IPR017927">
    <property type="entry name" value="FAD-bd_FR_type"/>
</dbReference>
<dbReference type="CDD" id="cd00207">
    <property type="entry name" value="fer2"/>
    <property type="match status" value="1"/>
</dbReference>
<protein>
    <recommendedName>
        <fullName evidence="8">CDP-6-deoxy-delta-3,4-glucoseen reductase</fullName>
    </recommendedName>
</protein>
<evidence type="ECO:0000259" key="5">
    <source>
        <dbReference type="PROSITE" id="PS51384"/>
    </source>
</evidence>
<evidence type="ECO:0000256" key="1">
    <source>
        <dbReference type="ARBA" id="ARBA00001974"/>
    </source>
</evidence>
<dbReference type="InterPro" id="IPR008333">
    <property type="entry name" value="Cbr1-like_FAD-bd_dom"/>
</dbReference>
<organism evidence="6 7">
    <name type="scientific">Snodgrassella alvi</name>
    <dbReference type="NCBI Taxonomy" id="1196083"/>
    <lineage>
        <taxon>Bacteria</taxon>
        <taxon>Pseudomonadati</taxon>
        <taxon>Pseudomonadota</taxon>
        <taxon>Betaproteobacteria</taxon>
        <taxon>Neisseriales</taxon>
        <taxon>Neisseriaceae</taxon>
        <taxon>Snodgrassella</taxon>
    </lineage>
</organism>
<evidence type="ECO:0000313" key="6">
    <source>
        <dbReference type="EMBL" id="PIT49361.1"/>
    </source>
</evidence>
<dbReference type="Gene3D" id="2.40.30.10">
    <property type="entry name" value="Translation factors"/>
    <property type="match status" value="1"/>
</dbReference>
<dbReference type="InterPro" id="IPR050415">
    <property type="entry name" value="MRET"/>
</dbReference>
<dbReference type="Pfam" id="PF00970">
    <property type="entry name" value="FAD_binding_6"/>
    <property type="match status" value="1"/>
</dbReference>
<dbReference type="PRINTS" id="PR00371">
    <property type="entry name" value="FPNCR"/>
</dbReference>
<dbReference type="GO" id="GO:0051537">
    <property type="term" value="F:2 iron, 2 sulfur cluster binding"/>
    <property type="evidence" value="ECO:0007669"/>
    <property type="project" value="UniProtKB-KW"/>
</dbReference>
<evidence type="ECO:0000259" key="4">
    <source>
        <dbReference type="PROSITE" id="PS51085"/>
    </source>
</evidence>
<dbReference type="GO" id="GO:0016491">
    <property type="term" value="F:oxidoreductase activity"/>
    <property type="evidence" value="ECO:0007669"/>
    <property type="project" value="InterPro"/>
</dbReference>
<dbReference type="Pfam" id="PF00111">
    <property type="entry name" value="Fer2"/>
    <property type="match status" value="1"/>
</dbReference>
<reference evidence="6 7" key="1">
    <citation type="journal article" date="2017" name="MBio">
        <title>Type VI secretion-mediated competition in the bee gut microbiome.</title>
        <authorList>
            <person name="Steele M.I."/>
            <person name="Kwong W.K."/>
            <person name="Powell J.E."/>
            <person name="Whiteley M."/>
            <person name="Moran N.A."/>
        </authorList>
    </citation>
    <scope>NUCLEOTIDE SEQUENCE [LARGE SCALE GENOMIC DNA]</scope>
    <source>
        <strain evidence="6 7">Ruf1-X</strain>
    </source>
</reference>
<dbReference type="Gene3D" id="3.40.50.80">
    <property type="entry name" value="Nucleotide-binding domain of ferredoxin-NADP reductase (FNR) module"/>
    <property type="match status" value="1"/>
</dbReference>
<dbReference type="InterPro" id="IPR039261">
    <property type="entry name" value="FNR_nucleotide-bd"/>
</dbReference>
<name>A0A2N9XM06_9NEIS</name>
<feature type="domain" description="2Fe-2S ferredoxin-type" evidence="4">
    <location>
        <begin position="3"/>
        <end position="92"/>
    </location>
</feature>
<dbReference type="Pfam" id="PF00175">
    <property type="entry name" value="NAD_binding_1"/>
    <property type="match status" value="1"/>
</dbReference>
<comment type="caution">
    <text evidence="6">The sequence shown here is derived from an EMBL/GenBank/DDBJ whole genome shotgun (WGS) entry which is preliminary data.</text>
</comment>
<dbReference type="RefSeq" id="WP_100121183.1">
    <property type="nucleotide sequence ID" value="NZ_MEIP01000010.1"/>
</dbReference>
<keyword evidence="2" id="KW-0479">Metal-binding</keyword>
<sequence length="334" mass="37045">MSYQITVLPAGETYCAEKGQSLLNAAIDHGMMLPHACKSGCCGACKARLINGLTNEINNQAALNSKYNHQQDILLCCQSAESDITLYLPDYHGSNNLPAQTLTVRIDDIRYCANVAIVTLKLPPNKHFNFTAGQYIDIVLPDNLRRSYSIARFNDDTQQLIIHVRRHAGGVFSEQLFDDRLKPKDIIHIHGPLGCFHLLQEQHKPLIMLASGTGIAPIEAMLVALAQQQYRQPVFVYWGVAAEENLYDSALLNELCASLAQAQWTAVLSRASETWQGAQGYVQDIALVRHPDMSHYTVYACGHPQMIVQAKNLFTSHACLAEEAFFADKFTPAS</sequence>
<dbReference type="PROSITE" id="PS51085">
    <property type="entry name" value="2FE2S_FER_2"/>
    <property type="match status" value="1"/>
</dbReference>
<dbReference type="AlphaFoldDB" id="A0A2N9XM06"/>
<dbReference type="PANTHER" id="PTHR47354:SF5">
    <property type="entry name" value="PROTEIN RFBI"/>
    <property type="match status" value="1"/>
</dbReference>
<keyword evidence="2" id="KW-0411">Iron-sulfur</keyword>
<dbReference type="PANTHER" id="PTHR47354">
    <property type="entry name" value="NADH OXIDOREDUCTASE HCR"/>
    <property type="match status" value="1"/>
</dbReference>
<comment type="cofactor">
    <cofactor evidence="1">
        <name>FAD</name>
        <dbReference type="ChEBI" id="CHEBI:57692"/>
    </cofactor>
</comment>
<dbReference type="InterPro" id="IPR001709">
    <property type="entry name" value="Flavoprot_Pyr_Nucl_cyt_Rdtase"/>
</dbReference>
<dbReference type="SUPFAM" id="SSF52343">
    <property type="entry name" value="Ferredoxin reductase-like, C-terminal NADP-linked domain"/>
    <property type="match status" value="1"/>
</dbReference>
<dbReference type="SUPFAM" id="SSF54292">
    <property type="entry name" value="2Fe-2S ferredoxin-like"/>
    <property type="match status" value="1"/>
</dbReference>
<evidence type="ECO:0000313" key="7">
    <source>
        <dbReference type="Proteomes" id="UP000229970"/>
    </source>
</evidence>
<proteinExistence type="predicted"/>
<dbReference type="Proteomes" id="UP000229970">
    <property type="component" value="Unassembled WGS sequence"/>
</dbReference>
<dbReference type="InterPro" id="IPR001433">
    <property type="entry name" value="OxRdtase_FAD/NAD-bd"/>
</dbReference>